<reference evidence="2" key="1">
    <citation type="journal article" date="2014" name="Int. J. Syst. Evol. Microbiol.">
        <title>Complete genome sequence of Corynebacterium casei LMG S-19264T (=DSM 44701T), isolated from a smear-ripened cheese.</title>
        <authorList>
            <consortium name="US DOE Joint Genome Institute (JGI-PGF)"/>
            <person name="Walter F."/>
            <person name="Albersmeier A."/>
            <person name="Kalinowski J."/>
            <person name="Ruckert C."/>
        </authorList>
    </citation>
    <scope>NUCLEOTIDE SEQUENCE</scope>
    <source>
        <strain evidence="2">KCTC 32513</strain>
    </source>
</reference>
<dbReference type="InterPro" id="IPR010297">
    <property type="entry name" value="DUF900_hydrolase"/>
</dbReference>
<dbReference type="PROSITE" id="PS51257">
    <property type="entry name" value="PROKAR_LIPOPROTEIN"/>
    <property type="match status" value="1"/>
</dbReference>
<proteinExistence type="predicted"/>
<evidence type="ECO:0008006" key="4">
    <source>
        <dbReference type="Google" id="ProtNLM"/>
    </source>
</evidence>
<keyword evidence="3" id="KW-1185">Reference proteome</keyword>
<gene>
    <name evidence="2" type="ORF">GCM10009069_26140</name>
</gene>
<dbReference type="AlphaFoldDB" id="A0A8J3CRN5"/>
<name>A0A8J3CRN5_9PROT</name>
<dbReference type="Pfam" id="PF05990">
    <property type="entry name" value="DUF900"/>
    <property type="match status" value="1"/>
</dbReference>
<feature type="chain" id="PRO_5035210293" description="Alpha/beta hydrolase" evidence="1">
    <location>
        <begin position="21"/>
        <end position="431"/>
    </location>
</feature>
<organism evidence="2 3">
    <name type="scientific">Algimonas arctica</name>
    <dbReference type="NCBI Taxonomy" id="1479486"/>
    <lineage>
        <taxon>Bacteria</taxon>
        <taxon>Pseudomonadati</taxon>
        <taxon>Pseudomonadota</taxon>
        <taxon>Alphaproteobacteria</taxon>
        <taxon>Maricaulales</taxon>
        <taxon>Robiginitomaculaceae</taxon>
        <taxon>Algimonas</taxon>
    </lineage>
</organism>
<accession>A0A8J3CRN5</accession>
<dbReference type="PANTHER" id="PTHR36513">
    <property type="entry name" value="ABC TRANSMEMBRANE TYPE-1 DOMAIN-CONTAINING PROTEIN"/>
    <property type="match status" value="1"/>
</dbReference>
<feature type="signal peptide" evidence="1">
    <location>
        <begin position="1"/>
        <end position="20"/>
    </location>
</feature>
<evidence type="ECO:0000313" key="3">
    <source>
        <dbReference type="Proteomes" id="UP000634004"/>
    </source>
</evidence>
<dbReference type="Gene3D" id="3.40.50.1820">
    <property type="entry name" value="alpha/beta hydrolase"/>
    <property type="match status" value="1"/>
</dbReference>
<reference evidence="2" key="2">
    <citation type="submission" date="2020-09" db="EMBL/GenBank/DDBJ databases">
        <authorList>
            <person name="Sun Q."/>
            <person name="Kim S."/>
        </authorList>
    </citation>
    <scope>NUCLEOTIDE SEQUENCE</scope>
    <source>
        <strain evidence="2">KCTC 32513</strain>
    </source>
</reference>
<dbReference type="Proteomes" id="UP000634004">
    <property type="component" value="Unassembled WGS sequence"/>
</dbReference>
<evidence type="ECO:0000313" key="2">
    <source>
        <dbReference type="EMBL" id="GHB02125.1"/>
    </source>
</evidence>
<dbReference type="RefSeq" id="WP_189499167.1">
    <property type="nucleotide sequence ID" value="NZ_BMZH01000013.1"/>
</dbReference>
<protein>
    <recommendedName>
        <fullName evidence="4">Alpha/beta hydrolase</fullName>
    </recommendedName>
</protein>
<sequence>MSLARLFAFWVGLASLSACSTTYYLPKPPNIYTADAPYPHSAIQADRQSAENTIIYVTDRTPITDDGQVDFGSERSGILRFGTANITIGKNKSWGNLVDAARSDVPRIKLEADLSSVTPKGSFPETPMKFSFVDGVISLDPDAVTDLSHSRNVLTALIREQMKTSQNRDVIVFIHGYNTSFDEALFALNDIHHYSGRYGVPIAYTWPSVDGNIFGYFRDQGSADYTVYHLKQFLRTLMEMPDLRKIHVIAHSLGTQTTTSALRELLIEARAAGHNPLKTFKIENLIMAAPDLDYGIVTQRLVAEQFGTAFGRITVYTNASDRALSVSNILHSGIRFGKLLPGQEETREKDIFESVENVNFITVKGGSGGFFNHGYFTKNPATLSDIITLITNPSDPGTPARPLKQRDGNFWEMDADYLKISMSPTAWLGPA</sequence>
<keyword evidence="1" id="KW-0732">Signal</keyword>
<dbReference type="SUPFAM" id="SSF53474">
    <property type="entry name" value="alpha/beta-Hydrolases"/>
    <property type="match status" value="1"/>
</dbReference>
<dbReference type="EMBL" id="BMZH01000013">
    <property type="protein sequence ID" value="GHB02125.1"/>
    <property type="molecule type" value="Genomic_DNA"/>
</dbReference>
<dbReference type="InterPro" id="IPR029058">
    <property type="entry name" value="AB_hydrolase_fold"/>
</dbReference>
<dbReference type="PANTHER" id="PTHR36513:SF1">
    <property type="entry name" value="TRANSMEMBRANE PROTEIN"/>
    <property type="match status" value="1"/>
</dbReference>
<evidence type="ECO:0000256" key="1">
    <source>
        <dbReference type="SAM" id="SignalP"/>
    </source>
</evidence>
<comment type="caution">
    <text evidence="2">The sequence shown here is derived from an EMBL/GenBank/DDBJ whole genome shotgun (WGS) entry which is preliminary data.</text>
</comment>